<evidence type="ECO:0000256" key="4">
    <source>
        <dbReference type="ARBA" id="ARBA00022737"/>
    </source>
</evidence>
<dbReference type="InterPro" id="IPR041267">
    <property type="entry name" value="NLRP_HD2"/>
</dbReference>
<dbReference type="PROSITE" id="PS51450">
    <property type="entry name" value="LRR"/>
    <property type="match status" value="2"/>
</dbReference>
<dbReference type="GO" id="GO:0005737">
    <property type="term" value="C:cytoplasm"/>
    <property type="evidence" value="ECO:0007669"/>
    <property type="project" value="UniProtKB-SubCell"/>
</dbReference>
<dbReference type="Pfam" id="PF17779">
    <property type="entry name" value="WHD_NOD2"/>
    <property type="match status" value="1"/>
</dbReference>
<dbReference type="SUPFAM" id="SSF47986">
    <property type="entry name" value="DEATH domain"/>
    <property type="match status" value="1"/>
</dbReference>
<keyword evidence="2" id="KW-0963">Cytoplasm</keyword>
<evidence type="ECO:0000259" key="7">
    <source>
        <dbReference type="PROSITE" id="PS50824"/>
    </source>
</evidence>
<dbReference type="SUPFAM" id="SSF52047">
    <property type="entry name" value="RNI-like"/>
    <property type="match status" value="2"/>
</dbReference>
<dbReference type="Pfam" id="PF14484">
    <property type="entry name" value="FISNA"/>
    <property type="match status" value="1"/>
</dbReference>
<comment type="subcellular location">
    <subcellularLocation>
        <location evidence="1">Cytoplasm</location>
    </subcellularLocation>
</comment>
<evidence type="ECO:0000259" key="8">
    <source>
        <dbReference type="PROSITE" id="PS50837"/>
    </source>
</evidence>
<dbReference type="FunFam" id="3.80.10.10:FF:001632">
    <property type="entry name" value="Uncharacterized protein"/>
    <property type="match status" value="1"/>
</dbReference>
<dbReference type="SMART" id="SM00368">
    <property type="entry name" value="LRR_RI"/>
    <property type="match status" value="19"/>
</dbReference>
<name>A0AAZ1XW10_OREAU</name>
<evidence type="ECO:0000256" key="2">
    <source>
        <dbReference type="ARBA" id="ARBA00022490"/>
    </source>
</evidence>
<dbReference type="GO" id="GO:0005524">
    <property type="term" value="F:ATP binding"/>
    <property type="evidence" value="ECO:0007669"/>
    <property type="project" value="UniProtKB-KW"/>
</dbReference>
<dbReference type="Proteomes" id="UP000472276">
    <property type="component" value="Unassembled WGS sequence"/>
</dbReference>
<dbReference type="InterPro" id="IPR001611">
    <property type="entry name" value="Leu-rich_rpt"/>
</dbReference>
<dbReference type="Gene3D" id="1.10.533.10">
    <property type="entry name" value="Death Domain, Fas"/>
    <property type="match status" value="1"/>
</dbReference>
<protein>
    <recommendedName>
        <fullName evidence="11">NACHT domain-containing protein</fullName>
    </recommendedName>
</protein>
<dbReference type="Pfam" id="PF13516">
    <property type="entry name" value="LRR_6"/>
    <property type="match status" value="8"/>
</dbReference>
<dbReference type="InterPro" id="IPR004020">
    <property type="entry name" value="DAPIN"/>
</dbReference>
<keyword evidence="4" id="KW-0677">Repeat</keyword>
<sequence>MTTPKEILLETLEHLGHDDFEKFKWHLKNNGSVEGLPAIPETKLENAERTDIVDLMFHTYCINTFEVTKNLLGSINRNDLLENLNNIIPEPKDILPECQLKLKSNLKKKFQCVFEGISTAGNPTLLNQIYTELYITEGGTAEVNDEHEVRQIETASRKPDRPETTIRQEDIFKLPPGRDEPIRTVLTMGVAGIGKTVLTQKFTLDWAEDKANQDIQFTFLFTFRELNLLKEEKFSLVELVHHFFTETKEAGICSFEDFQVVFIFDGLDECRPPLDFKKTTILTDPRKSTSVDVLLINLIRGKLLPSARLWITTRPAAANQIPPDCDGMVTEVRGFTDPQKEEYFRKRFSDEEQASSIISHIKTSRSLYIMCHIPVFCWITATVLEFVMKNKESEDLPKNLTELYLRLVLFHLKTKDIKYDRGAETDSCRKMIESLGKLAFDQLQKGNLIFYESDLTECGIDITAASVYSGVFTQIFKADKCHMFNNVVYCFVHLSIQEFFAALHVYLTFINSGVNLLKKQSLLSKIFQKKLTVKDFYQSAVDKALKSPNGHLDLFLRFLLGLSLQTNQDLLCVLTQTGSSSETNQETVQYIKKKLSGNLSAEKSINLFHCLNELDDRSLVEEIQQFLRSGRLSTDELSPAQWSALVFILLSSDLDEFDLWKYSGSEKAFLKLLPVVKASKKVLLSYCKLSERIVEALSEILSSPSNHLRELDLSLNKLQDSELDLLCVGLKSPHCKLETLRLMRCGLSEISCDYLAAALKSNPSHLRQLDLNYNNLQDPGVKHLCGLLENPGCKLETLSLMDCGLSEISCDYLAAALKSNPSHLRELDLSSNNLQGSGVKHLCGLLENPGCKLETLRLERSDLPEISCDYLEAVLKLNPSYPREVNLSSKKLQDSGVKQLCVLLENPQHQIETLRLESCGLSEISCDYLAAALKSNPSHLRELDLSYNNLQGSGVKHLCGFLESPGCKLETLRLRGCGLSEISCDYLAAALKSNPSHLRELDLSNDSSSSATHNNNKLQDSVVKHLCGFLENPGCKLENLRLRGCGLSEISCDYLAAALKSNPSHLRKLDLSYNKLQDPGVKHLCGFLESPGCKLETLRLRGCGLSEISCDYLAAALKSNPSHLRELELSYNKLQDPGVKHLCGFLESPGCKLETLRLMDCGLSKISCDYLAAALKSNPSHLRKLDLTFNKKLQDSGVKHLCGFLESPGCGLETLGLFGCGLSKVSCDYLAAALKSNPSHLRALDLQSNKLKDPNVKQLFDLQQSPDYRLEWLAWS</sequence>
<dbReference type="SMART" id="SM01289">
    <property type="entry name" value="PYRIN"/>
    <property type="match status" value="1"/>
</dbReference>
<dbReference type="Gene3D" id="3.80.10.10">
    <property type="entry name" value="Ribonuclease Inhibitor"/>
    <property type="match status" value="4"/>
</dbReference>
<evidence type="ECO:0000313" key="9">
    <source>
        <dbReference type="Ensembl" id="ENSOABP00000071742.1"/>
    </source>
</evidence>
<dbReference type="Gene3D" id="3.40.50.300">
    <property type="entry name" value="P-loop containing nucleotide triphosphate hydrolases"/>
    <property type="match status" value="1"/>
</dbReference>
<reference evidence="9" key="2">
    <citation type="submission" date="2025-08" db="UniProtKB">
        <authorList>
            <consortium name="Ensembl"/>
        </authorList>
    </citation>
    <scope>IDENTIFICATION</scope>
</reference>
<dbReference type="InterPro" id="IPR011029">
    <property type="entry name" value="DEATH-like_dom_sf"/>
</dbReference>
<dbReference type="AlphaFoldDB" id="A0AAZ1XW10"/>
<dbReference type="PROSITE" id="PS50824">
    <property type="entry name" value="DAPIN"/>
    <property type="match status" value="1"/>
</dbReference>
<dbReference type="Pfam" id="PF05729">
    <property type="entry name" value="NACHT"/>
    <property type="match status" value="1"/>
</dbReference>
<keyword evidence="5" id="KW-0547">Nucleotide-binding</keyword>
<dbReference type="InterPro" id="IPR032675">
    <property type="entry name" value="LRR_dom_sf"/>
</dbReference>
<reference evidence="9" key="3">
    <citation type="submission" date="2025-09" db="UniProtKB">
        <authorList>
            <consortium name="Ensembl"/>
        </authorList>
    </citation>
    <scope>IDENTIFICATION</scope>
</reference>
<accession>A0AAZ1XW10</accession>
<dbReference type="SMART" id="SM01288">
    <property type="entry name" value="FISNA"/>
    <property type="match status" value="1"/>
</dbReference>
<keyword evidence="6" id="KW-0067">ATP-binding</keyword>
<dbReference type="InterPro" id="IPR029495">
    <property type="entry name" value="NACHT-assoc"/>
</dbReference>
<dbReference type="FunFam" id="3.40.50.300:FF:001524">
    <property type="entry name" value="Si:dkey-126g1.7"/>
    <property type="match status" value="1"/>
</dbReference>
<dbReference type="InterPro" id="IPR027417">
    <property type="entry name" value="P-loop_NTPase"/>
</dbReference>
<dbReference type="Pfam" id="PF17776">
    <property type="entry name" value="NLRC4_HD2"/>
    <property type="match status" value="1"/>
</dbReference>
<keyword evidence="10" id="KW-1185">Reference proteome</keyword>
<evidence type="ECO:0000313" key="10">
    <source>
        <dbReference type="Proteomes" id="UP000472276"/>
    </source>
</evidence>
<dbReference type="InterPro" id="IPR051261">
    <property type="entry name" value="NLR"/>
</dbReference>
<feature type="domain" description="Pyrin" evidence="7">
    <location>
        <begin position="1"/>
        <end position="60"/>
    </location>
</feature>
<keyword evidence="3" id="KW-0433">Leucine-rich repeat</keyword>
<dbReference type="InterPro" id="IPR041075">
    <property type="entry name" value="NOD1/2_WH"/>
</dbReference>
<dbReference type="PROSITE" id="PS50837">
    <property type="entry name" value="NACHT"/>
    <property type="match status" value="1"/>
</dbReference>
<feature type="domain" description="NACHT" evidence="8">
    <location>
        <begin position="183"/>
        <end position="317"/>
    </location>
</feature>
<evidence type="ECO:0008006" key="11">
    <source>
        <dbReference type="Google" id="ProtNLM"/>
    </source>
</evidence>
<dbReference type="InterPro" id="IPR007111">
    <property type="entry name" value="NACHT_NTPase"/>
</dbReference>
<dbReference type="Ensembl" id="ENSOABT00000061095.1">
    <property type="protein sequence ID" value="ENSOABP00000071742.1"/>
    <property type="gene ID" value="ENSOABG00000029607.1"/>
</dbReference>
<dbReference type="CDD" id="cd08321">
    <property type="entry name" value="Pyrin_ASC-like"/>
    <property type="match status" value="1"/>
</dbReference>
<dbReference type="Pfam" id="PF02758">
    <property type="entry name" value="PYRIN"/>
    <property type="match status" value="1"/>
</dbReference>
<proteinExistence type="predicted"/>
<organism evidence="9 10">
    <name type="scientific">Oreochromis aureus</name>
    <name type="common">Israeli tilapia</name>
    <name type="synonym">Chromis aureus</name>
    <dbReference type="NCBI Taxonomy" id="47969"/>
    <lineage>
        <taxon>Eukaryota</taxon>
        <taxon>Metazoa</taxon>
        <taxon>Chordata</taxon>
        <taxon>Craniata</taxon>
        <taxon>Vertebrata</taxon>
        <taxon>Euteleostomi</taxon>
        <taxon>Actinopterygii</taxon>
        <taxon>Neopterygii</taxon>
        <taxon>Teleostei</taxon>
        <taxon>Neoteleostei</taxon>
        <taxon>Acanthomorphata</taxon>
        <taxon>Ovalentaria</taxon>
        <taxon>Cichlomorphae</taxon>
        <taxon>Cichliformes</taxon>
        <taxon>Cichlidae</taxon>
        <taxon>African cichlids</taxon>
        <taxon>Pseudocrenilabrinae</taxon>
        <taxon>Oreochromini</taxon>
        <taxon>Oreochromis</taxon>
    </lineage>
</organism>
<dbReference type="PANTHER" id="PTHR24106">
    <property type="entry name" value="NACHT, LRR AND CARD DOMAINS-CONTAINING"/>
    <property type="match status" value="1"/>
</dbReference>
<evidence type="ECO:0000256" key="5">
    <source>
        <dbReference type="ARBA" id="ARBA00022741"/>
    </source>
</evidence>
<evidence type="ECO:0000256" key="3">
    <source>
        <dbReference type="ARBA" id="ARBA00022614"/>
    </source>
</evidence>
<evidence type="ECO:0000256" key="6">
    <source>
        <dbReference type="ARBA" id="ARBA00022840"/>
    </source>
</evidence>
<evidence type="ECO:0000256" key="1">
    <source>
        <dbReference type="ARBA" id="ARBA00004496"/>
    </source>
</evidence>
<dbReference type="SMART" id="SM00365">
    <property type="entry name" value="LRR_SD22"/>
    <property type="match status" value="6"/>
</dbReference>
<reference evidence="10" key="1">
    <citation type="submission" date="2020-03" db="EMBL/GenBank/DDBJ databases">
        <title>Evolution of repeat sequences and sex chromosomes of tilapia species revealed by chromosome-level genomes.</title>
        <authorList>
            <person name="Xu L."/>
            <person name="Tao W."/>
            <person name="Wang D."/>
            <person name="Zhou Q."/>
        </authorList>
    </citation>
    <scope>NUCLEOTIDE SEQUENCE [LARGE SCALE GENOMIC DNA]</scope>
    <source>
        <strain evidence="10">Israel</strain>
    </source>
</reference>